<reference evidence="1 2" key="1">
    <citation type="submission" date="2020-02" db="EMBL/GenBank/DDBJ databases">
        <authorList>
            <person name="Ma Q."/>
            <person name="Huang Y."/>
            <person name="Song X."/>
            <person name="Pei D."/>
        </authorList>
    </citation>
    <scope>NUCLEOTIDE SEQUENCE [LARGE SCALE GENOMIC DNA]</scope>
    <source>
        <strain evidence="1">Sxm20200214</strain>
        <tissue evidence="1">Leaf</tissue>
    </source>
</reference>
<name>A0A8X7WE90_BRACI</name>
<gene>
    <name evidence="1" type="ORF">Bca52824_011214</name>
</gene>
<protein>
    <submittedName>
        <fullName evidence="1">Uncharacterized protein</fullName>
    </submittedName>
</protein>
<dbReference type="AlphaFoldDB" id="A0A8X7WE90"/>
<dbReference type="EMBL" id="JAAMPC010000002">
    <property type="protein sequence ID" value="KAG2328486.1"/>
    <property type="molecule type" value="Genomic_DNA"/>
</dbReference>
<dbReference type="Proteomes" id="UP000886595">
    <property type="component" value="Unassembled WGS sequence"/>
</dbReference>
<organism evidence="1 2">
    <name type="scientific">Brassica carinata</name>
    <name type="common">Ethiopian mustard</name>
    <name type="synonym">Abyssinian cabbage</name>
    <dbReference type="NCBI Taxonomy" id="52824"/>
    <lineage>
        <taxon>Eukaryota</taxon>
        <taxon>Viridiplantae</taxon>
        <taxon>Streptophyta</taxon>
        <taxon>Embryophyta</taxon>
        <taxon>Tracheophyta</taxon>
        <taxon>Spermatophyta</taxon>
        <taxon>Magnoliopsida</taxon>
        <taxon>eudicotyledons</taxon>
        <taxon>Gunneridae</taxon>
        <taxon>Pentapetalae</taxon>
        <taxon>rosids</taxon>
        <taxon>malvids</taxon>
        <taxon>Brassicales</taxon>
        <taxon>Brassicaceae</taxon>
        <taxon>Brassiceae</taxon>
        <taxon>Brassica</taxon>
    </lineage>
</organism>
<sequence>MRRCRYEPHGTLQLFGGLTCLKAAERKLVDIHFLVDKEVEELATTMDTMQQEAEKFQRQLDITCINRIDQ</sequence>
<keyword evidence="2" id="KW-1185">Reference proteome</keyword>
<comment type="caution">
    <text evidence="1">The sequence shown here is derived from an EMBL/GenBank/DDBJ whole genome shotgun (WGS) entry which is preliminary data.</text>
</comment>
<evidence type="ECO:0000313" key="2">
    <source>
        <dbReference type="Proteomes" id="UP000886595"/>
    </source>
</evidence>
<evidence type="ECO:0000313" key="1">
    <source>
        <dbReference type="EMBL" id="KAG2328486.1"/>
    </source>
</evidence>
<proteinExistence type="predicted"/>
<accession>A0A8X7WE90</accession>